<keyword evidence="1 3" id="KW-0808">Transferase</keyword>
<dbReference type="PANTHER" id="PTHR43420:SF44">
    <property type="entry name" value="ACETYLTRANSFERASE YPEA"/>
    <property type="match status" value="1"/>
</dbReference>
<dbReference type="EMBL" id="MASW01000005">
    <property type="protein sequence ID" value="PXY22536.1"/>
    <property type="molecule type" value="Genomic_DNA"/>
</dbReference>
<evidence type="ECO:0000313" key="3">
    <source>
        <dbReference type="EMBL" id="PXY22536.1"/>
    </source>
</evidence>
<dbReference type="InterPro" id="IPR016181">
    <property type="entry name" value="Acyl_CoA_acyltransferase"/>
</dbReference>
<proteinExistence type="predicted"/>
<sequence>MPVPSASRSPDLVRSLQERVARALPAEHVERVGDWWLRHTTTASWWLGTVLPHGRADPADLPRRIATAEAFYAGFGALARFQITPGACPDGLDPELAGRGYRRTGPMSLQTARTADVRTRPRPSGLRVEVSGTPAPAWFEAWQEVHGHGGDPRAERDLLSRVRLPSAFVCVLGGDTVIAVGRAVADDGWAGLFGMATLPPARGRGAGRAVVGVLADWAAGLGCRGLYLQVERDNDPALRLYARMGFTEACAYHYRALAG</sequence>
<evidence type="ECO:0000313" key="4">
    <source>
        <dbReference type="Proteomes" id="UP000249915"/>
    </source>
</evidence>
<dbReference type="SUPFAM" id="SSF55729">
    <property type="entry name" value="Acyl-CoA N-acyltransferases (Nat)"/>
    <property type="match status" value="1"/>
</dbReference>
<keyword evidence="2" id="KW-0012">Acyltransferase</keyword>
<accession>A0A2V4APA2</accession>
<dbReference type="PANTHER" id="PTHR43420">
    <property type="entry name" value="ACETYLTRANSFERASE"/>
    <property type="match status" value="1"/>
</dbReference>
<gene>
    <name evidence="3" type="ORF">BAY60_22090</name>
</gene>
<dbReference type="InterPro" id="IPR050680">
    <property type="entry name" value="YpeA/RimI_acetyltransf"/>
</dbReference>
<dbReference type="OrthoDB" id="5243104at2"/>
<dbReference type="Proteomes" id="UP000249915">
    <property type="component" value="Unassembled WGS sequence"/>
</dbReference>
<dbReference type="AlphaFoldDB" id="A0A2V4APA2"/>
<protein>
    <submittedName>
        <fullName evidence="3">GNAT family acetyltransferase</fullName>
    </submittedName>
</protein>
<keyword evidence="4" id="KW-1185">Reference proteome</keyword>
<reference evidence="3 4" key="1">
    <citation type="submission" date="2016-07" db="EMBL/GenBank/DDBJ databases">
        <title>Draft genome sequence of Prauserella muralis DSM 45305, isolated from a mould-covered wall in an indoor environment.</title>
        <authorList>
            <person name="Ruckert C."/>
            <person name="Albersmeier A."/>
            <person name="Jiang C.-L."/>
            <person name="Jiang Y."/>
            <person name="Kalinowski J."/>
            <person name="Schneider O."/>
            <person name="Winkler A."/>
            <person name="Zotchev S.B."/>
        </authorList>
    </citation>
    <scope>NUCLEOTIDE SEQUENCE [LARGE SCALE GENOMIC DNA]</scope>
    <source>
        <strain evidence="3 4">DSM 45305</strain>
    </source>
</reference>
<dbReference type="CDD" id="cd04301">
    <property type="entry name" value="NAT_SF"/>
    <property type="match status" value="1"/>
</dbReference>
<dbReference type="Pfam" id="PF00583">
    <property type="entry name" value="Acetyltransf_1"/>
    <property type="match status" value="1"/>
</dbReference>
<dbReference type="RefSeq" id="WP_112283137.1">
    <property type="nucleotide sequence ID" value="NZ_MASW01000005.1"/>
</dbReference>
<organism evidence="3 4">
    <name type="scientific">Prauserella muralis</name>
    <dbReference type="NCBI Taxonomy" id="588067"/>
    <lineage>
        <taxon>Bacteria</taxon>
        <taxon>Bacillati</taxon>
        <taxon>Actinomycetota</taxon>
        <taxon>Actinomycetes</taxon>
        <taxon>Pseudonocardiales</taxon>
        <taxon>Pseudonocardiaceae</taxon>
        <taxon>Prauserella</taxon>
    </lineage>
</organism>
<name>A0A2V4APA2_9PSEU</name>
<dbReference type="Gene3D" id="3.40.630.30">
    <property type="match status" value="1"/>
</dbReference>
<dbReference type="GO" id="GO:0016747">
    <property type="term" value="F:acyltransferase activity, transferring groups other than amino-acyl groups"/>
    <property type="evidence" value="ECO:0007669"/>
    <property type="project" value="InterPro"/>
</dbReference>
<evidence type="ECO:0000256" key="2">
    <source>
        <dbReference type="ARBA" id="ARBA00023315"/>
    </source>
</evidence>
<dbReference type="PROSITE" id="PS51186">
    <property type="entry name" value="GNAT"/>
    <property type="match status" value="1"/>
</dbReference>
<dbReference type="InterPro" id="IPR000182">
    <property type="entry name" value="GNAT_dom"/>
</dbReference>
<evidence type="ECO:0000256" key="1">
    <source>
        <dbReference type="ARBA" id="ARBA00022679"/>
    </source>
</evidence>
<comment type="caution">
    <text evidence="3">The sequence shown here is derived from an EMBL/GenBank/DDBJ whole genome shotgun (WGS) entry which is preliminary data.</text>
</comment>